<keyword evidence="3" id="KW-1185">Reference proteome</keyword>
<organism evidence="2 3">
    <name type="scientific">Xylaria multiplex</name>
    <dbReference type="NCBI Taxonomy" id="323545"/>
    <lineage>
        <taxon>Eukaryota</taxon>
        <taxon>Fungi</taxon>
        <taxon>Dikarya</taxon>
        <taxon>Ascomycota</taxon>
        <taxon>Pezizomycotina</taxon>
        <taxon>Sordariomycetes</taxon>
        <taxon>Xylariomycetidae</taxon>
        <taxon>Xylariales</taxon>
        <taxon>Xylariaceae</taxon>
        <taxon>Xylaria</taxon>
    </lineage>
</organism>
<gene>
    <name evidence="2" type="ORF">GQX73_g6595</name>
</gene>
<evidence type="ECO:0000313" key="2">
    <source>
        <dbReference type="EMBL" id="KAF2967006.1"/>
    </source>
</evidence>
<dbReference type="AlphaFoldDB" id="A0A7C8ILY3"/>
<comment type="caution">
    <text evidence="2">The sequence shown here is derived from an EMBL/GenBank/DDBJ whole genome shotgun (WGS) entry which is preliminary data.</text>
</comment>
<dbReference type="EMBL" id="WUBL01000076">
    <property type="protein sequence ID" value="KAF2967006.1"/>
    <property type="molecule type" value="Genomic_DNA"/>
</dbReference>
<dbReference type="InParanoid" id="A0A7C8ILY3"/>
<dbReference type="Proteomes" id="UP000481858">
    <property type="component" value="Unassembled WGS sequence"/>
</dbReference>
<feature type="region of interest" description="Disordered" evidence="1">
    <location>
        <begin position="77"/>
        <end position="101"/>
    </location>
</feature>
<protein>
    <submittedName>
        <fullName evidence="2">Uncharacterized protein</fullName>
    </submittedName>
</protein>
<evidence type="ECO:0000256" key="1">
    <source>
        <dbReference type="SAM" id="MobiDB-lite"/>
    </source>
</evidence>
<reference evidence="2 3" key="1">
    <citation type="submission" date="2019-12" db="EMBL/GenBank/DDBJ databases">
        <title>Draft genome sequence of the ascomycete Xylaria multiplex DSM 110363.</title>
        <authorList>
            <person name="Buettner E."/>
            <person name="Kellner H."/>
        </authorList>
    </citation>
    <scope>NUCLEOTIDE SEQUENCE [LARGE SCALE GENOMIC DNA]</scope>
    <source>
        <strain evidence="2 3">DSM 110363</strain>
    </source>
</reference>
<evidence type="ECO:0000313" key="3">
    <source>
        <dbReference type="Proteomes" id="UP000481858"/>
    </source>
</evidence>
<proteinExistence type="predicted"/>
<accession>A0A7C8ILY3</accession>
<sequence length="101" mass="10491">MYSAQANGAEGATINPATINPAALNPGFVSLACTPSLLVHRHSRATAATITIATTRQTSHVAFIIPPFLPSFLDQQRGDGRRDNARSTAIGIDGGFSAAID</sequence>
<name>A0A7C8ILY3_9PEZI</name>